<dbReference type="InterPro" id="IPR036908">
    <property type="entry name" value="RlpA-like_sf"/>
</dbReference>
<sequence>MAIKESNNEIIHIAPLQVYTVILYTTFLALFKIKKPNCYVHKLSKRKLVVQFVLNSFEKGGDGNFLSKCENHYHSDYTPWWHFPLDGSTTNAGTSTTLPLVNNGTSVVAMVVEEFDSSKGYVRKMMAINHLVPIKLLMPQWLCKMPYASPRPNGINFISKASFLLLVFLFLTDCLNIEAKKCGPSGRVKGEKTPSGHCNEEDDLCCLPGKVYPTYKCSPPVSSHTKAYLTLNSFQKGGDGNGPSKCDNHYHSDDTPVVALSTGWFNHKSRCLHNITISANGRNVVAMVVDECDSSRGCNKGQNYQPPCANNVVDASMAVWNALGIPKTQWGGMDITWSDA</sequence>
<gene>
    <name evidence="6" type="ORF">CR513_26709</name>
</gene>
<dbReference type="STRING" id="157652.A0A371GLY3"/>
<dbReference type="InterPro" id="IPR039271">
    <property type="entry name" value="Kiwellin-like"/>
</dbReference>
<feature type="transmembrane region" description="Helical" evidence="5">
    <location>
        <begin position="12"/>
        <end position="31"/>
    </location>
</feature>
<name>A0A371GLY3_MUCPR</name>
<comment type="similarity">
    <text evidence="2">Belongs to the kiwellin family.</text>
</comment>
<evidence type="ECO:0000256" key="2">
    <source>
        <dbReference type="ARBA" id="ARBA00005592"/>
    </source>
</evidence>
<evidence type="ECO:0000313" key="7">
    <source>
        <dbReference type="Proteomes" id="UP000257109"/>
    </source>
</evidence>
<dbReference type="SUPFAM" id="SSF50685">
    <property type="entry name" value="Barwin-like endoglucanases"/>
    <property type="match status" value="1"/>
</dbReference>
<proteinExistence type="inferred from homology"/>
<comment type="caution">
    <text evidence="6">The sequence shown here is derived from an EMBL/GenBank/DDBJ whole genome shotgun (WGS) entry which is preliminary data.</text>
</comment>
<evidence type="ECO:0000256" key="1">
    <source>
        <dbReference type="ARBA" id="ARBA00004613"/>
    </source>
</evidence>
<evidence type="ECO:0000256" key="3">
    <source>
        <dbReference type="ARBA" id="ARBA00022525"/>
    </source>
</evidence>
<keyword evidence="5" id="KW-0812">Transmembrane</keyword>
<dbReference type="GO" id="GO:0005576">
    <property type="term" value="C:extracellular region"/>
    <property type="evidence" value="ECO:0007669"/>
    <property type="project" value="UniProtKB-SubCell"/>
</dbReference>
<protein>
    <submittedName>
        <fullName evidence="6">Ripening-related protein 2</fullName>
    </submittedName>
</protein>
<dbReference type="Gene3D" id="2.40.40.10">
    <property type="entry name" value="RlpA-like domain"/>
    <property type="match status" value="1"/>
</dbReference>
<dbReference type="Pfam" id="PF24300">
    <property type="entry name" value="KWL1"/>
    <property type="match status" value="1"/>
</dbReference>
<keyword evidence="4" id="KW-0732">Signal</keyword>
<dbReference type="PANTHER" id="PTHR33191">
    <property type="entry name" value="RIPENING-RELATED PROTEIN 2-RELATED"/>
    <property type="match status" value="1"/>
</dbReference>
<evidence type="ECO:0000313" key="6">
    <source>
        <dbReference type="EMBL" id="RDX91323.1"/>
    </source>
</evidence>
<accession>A0A371GLY3</accession>
<feature type="non-terminal residue" evidence="6">
    <location>
        <position position="1"/>
    </location>
</feature>
<evidence type="ECO:0000256" key="5">
    <source>
        <dbReference type="SAM" id="Phobius"/>
    </source>
</evidence>
<keyword evidence="3" id="KW-0964">Secreted</keyword>
<dbReference type="EMBL" id="QJKJ01005154">
    <property type="protein sequence ID" value="RDX91323.1"/>
    <property type="molecule type" value="Genomic_DNA"/>
</dbReference>
<evidence type="ECO:0000256" key="4">
    <source>
        <dbReference type="ARBA" id="ARBA00022729"/>
    </source>
</evidence>
<organism evidence="6 7">
    <name type="scientific">Mucuna pruriens</name>
    <name type="common">Velvet bean</name>
    <name type="synonym">Dolichos pruriens</name>
    <dbReference type="NCBI Taxonomy" id="157652"/>
    <lineage>
        <taxon>Eukaryota</taxon>
        <taxon>Viridiplantae</taxon>
        <taxon>Streptophyta</taxon>
        <taxon>Embryophyta</taxon>
        <taxon>Tracheophyta</taxon>
        <taxon>Spermatophyta</taxon>
        <taxon>Magnoliopsida</taxon>
        <taxon>eudicotyledons</taxon>
        <taxon>Gunneridae</taxon>
        <taxon>Pentapetalae</taxon>
        <taxon>rosids</taxon>
        <taxon>fabids</taxon>
        <taxon>Fabales</taxon>
        <taxon>Fabaceae</taxon>
        <taxon>Papilionoideae</taxon>
        <taxon>50 kb inversion clade</taxon>
        <taxon>NPAAA clade</taxon>
        <taxon>indigoferoid/millettioid clade</taxon>
        <taxon>Phaseoleae</taxon>
        <taxon>Mucuna</taxon>
    </lineage>
</organism>
<keyword evidence="5" id="KW-1133">Transmembrane helix</keyword>
<dbReference type="OrthoDB" id="406505at2759"/>
<dbReference type="Proteomes" id="UP000257109">
    <property type="component" value="Unassembled WGS sequence"/>
</dbReference>
<dbReference type="CDD" id="cd22270">
    <property type="entry name" value="DPBB_kiwellin-like"/>
    <property type="match status" value="1"/>
</dbReference>
<keyword evidence="5" id="KW-0472">Membrane</keyword>
<dbReference type="PANTHER" id="PTHR33191:SF82">
    <property type="entry name" value="PUTATIVE-RELATED"/>
    <property type="match status" value="1"/>
</dbReference>
<dbReference type="AlphaFoldDB" id="A0A371GLY3"/>
<keyword evidence="7" id="KW-1185">Reference proteome</keyword>
<comment type="subcellular location">
    <subcellularLocation>
        <location evidence="1">Secreted</location>
    </subcellularLocation>
</comment>
<reference evidence="6" key="1">
    <citation type="submission" date="2018-05" db="EMBL/GenBank/DDBJ databases">
        <title>Draft genome of Mucuna pruriens seed.</title>
        <authorList>
            <person name="Nnadi N.E."/>
            <person name="Vos R."/>
            <person name="Hasami M.H."/>
            <person name="Devisetty U.K."/>
            <person name="Aguiy J.C."/>
        </authorList>
    </citation>
    <scope>NUCLEOTIDE SEQUENCE [LARGE SCALE GENOMIC DNA]</scope>
    <source>
        <strain evidence="6">JCA_2017</strain>
    </source>
</reference>